<feature type="non-terminal residue" evidence="2">
    <location>
        <position position="1"/>
    </location>
</feature>
<gene>
    <name evidence="2" type="ORF">CGOC_LOCUS8115</name>
</gene>
<feature type="compositionally biased region" description="Acidic residues" evidence="1">
    <location>
        <begin position="230"/>
        <end position="245"/>
    </location>
</feature>
<feature type="region of interest" description="Disordered" evidence="1">
    <location>
        <begin position="1"/>
        <end position="20"/>
    </location>
</feature>
<proteinExistence type="predicted"/>
<dbReference type="OrthoDB" id="5920234at2759"/>
<feature type="region of interest" description="Disordered" evidence="1">
    <location>
        <begin position="221"/>
        <end position="281"/>
    </location>
</feature>
<evidence type="ECO:0000313" key="2">
    <source>
        <dbReference type="EMBL" id="VDK83320.1"/>
    </source>
</evidence>
<feature type="compositionally biased region" description="Basic and acidic residues" evidence="1">
    <location>
        <begin position="54"/>
        <end position="83"/>
    </location>
</feature>
<feature type="region of interest" description="Disordered" evidence="1">
    <location>
        <begin position="54"/>
        <end position="86"/>
    </location>
</feature>
<feature type="non-terminal residue" evidence="2">
    <location>
        <position position="281"/>
    </location>
</feature>
<sequence>RRKPPTEACGVRTKGRNNEEPRIGCFPIPQLCLDDYTLRYANAFPEELERAKARAENRLSSQERGERGGGLEHGSETRFHGLDTNRLSKSRPNIAAQENRVDNEPVTLLALTTTATTTINPLISRDEEANQVSPPFATASSNSSTKEFKADFQDITAETTLTTAIPETTSKISALAGTSTPTVPLTVPTLLPTDHHDKAHDAPTLTGSTTDEELAAVKASTRAEKGETEFVPEELNEEDKEEEEVRDIPKQKRKGHHFFGTTTVPTTTTTIPTTATPKPCK</sequence>
<keyword evidence="3" id="KW-1185">Reference proteome</keyword>
<dbReference type="EMBL" id="UYRV01029256">
    <property type="protein sequence ID" value="VDK83320.1"/>
    <property type="molecule type" value="Genomic_DNA"/>
</dbReference>
<protein>
    <submittedName>
        <fullName evidence="2">Uncharacterized protein</fullName>
    </submittedName>
</protein>
<dbReference type="Proteomes" id="UP000271889">
    <property type="component" value="Unassembled WGS sequence"/>
</dbReference>
<name>A0A3P6TWD4_CYLGO</name>
<dbReference type="AlphaFoldDB" id="A0A3P6TWD4"/>
<organism evidence="2 3">
    <name type="scientific">Cylicostephanus goldi</name>
    <name type="common">Nematode worm</name>
    <dbReference type="NCBI Taxonomy" id="71465"/>
    <lineage>
        <taxon>Eukaryota</taxon>
        <taxon>Metazoa</taxon>
        <taxon>Ecdysozoa</taxon>
        <taxon>Nematoda</taxon>
        <taxon>Chromadorea</taxon>
        <taxon>Rhabditida</taxon>
        <taxon>Rhabditina</taxon>
        <taxon>Rhabditomorpha</taxon>
        <taxon>Strongyloidea</taxon>
        <taxon>Strongylidae</taxon>
        <taxon>Cylicostephanus</taxon>
    </lineage>
</organism>
<feature type="compositionally biased region" description="Low complexity" evidence="1">
    <location>
        <begin position="261"/>
        <end position="281"/>
    </location>
</feature>
<accession>A0A3P6TWD4</accession>
<evidence type="ECO:0000256" key="1">
    <source>
        <dbReference type="SAM" id="MobiDB-lite"/>
    </source>
</evidence>
<evidence type="ECO:0000313" key="3">
    <source>
        <dbReference type="Proteomes" id="UP000271889"/>
    </source>
</evidence>
<reference evidence="2 3" key="1">
    <citation type="submission" date="2018-11" db="EMBL/GenBank/DDBJ databases">
        <authorList>
            <consortium name="Pathogen Informatics"/>
        </authorList>
    </citation>
    <scope>NUCLEOTIDE SEQUENCE [LARGE SCALE GENOMIC DNA]</scope>
</reference>